<dbReference type="AlphaFoldDB" id="A0AB36R888"/>
<dbReference type="RefSeq" id="WP_095485914.1">
    <property type="nucleotide sequence ID" value="NZ_CP088151.1"/>
</dbReference>
<comment type="caution">
    <text evidence="2">The sequence shown here is derived from an EMBL/GenBank/DDBJ whole genome shotgun (WGS) entry which is preliminary data.</text>
</comment>
<evidence type="ECO:0000313" key="3">
    <source>
        <dbReference type="Proteomes" id="UP000216215"/>
    </source>
</evidence>
<dbReference type="Proteomes" id="UP000216215">
    <property type="component" value="Unassembled WGS sequence"/>
</dbReference>
<feature type="region of interest" description="Disordered" evidence="1">
    <location>
        <begin position="1"/>
        <end position="30"/>
    </location>
</feature>
<evidence type="ECO:0000313" key="2">
    <source>
        <dbReference type="EMBL" id="PAQ00762.1"/>
    </source>
</evidence>
<dbReference type="EMBL" id="NPKI01000020">
    <property type="protein sequence ID" value="PAQ00762.1"/>
    <property type="molecule type" value="Genomic_DNA"/>
</dbReference>
<reference evidence="3" key="1">
    <citation type="submission" date="2017-08" db="EMBL/GenBank/DDBJ databases">
        <title>Mesorhizobium wenxinae sp. nov., a novel rhizobial species isolated from root nodules of chickpea (Cicer arietinum L.).</title>
        <authorList>
            <person name="Zhang J."/>
        </authorList>
    </citation>
    <scope>NUCLEOTIDE SEQUENCE [LARGE SCALE GENOMIC DNA]</scope>
    <source>
        <strain evidence="3">USDA 3392</strain>
    </source>
</reference>
<proteinExistence type="predicted"/>
<accession>A0AB36R888</accession>
<organism evidence="2 3">
    <name type="scientific">Mesorhizobium mediterraneum</name>
    <dbReference type="NCBI Taxonomy" id="43617"/>
    <lineage>
        <taxon>Bacteria</taxon>
        <taxon>Pseudomonadati</taxon>
        <taxon>Pseudomonadota</taxon>
        <taxon>Alphaproteobacteria</taxon>
        <taxon>Hyphomicrobiales</taxon>
        <taxon>Phyllobacteriaceae</taxon>
        <taxon>Mesorhizobium</taxon>
    </lineage>
</organism>
<keyword evidence="3" id="KW-1185">Reference proteome</keyword>
<protein>
    <submittedName>
        <fullName evidence="2">Uncharacterized protein</fullName>
    </submittedName>
</protein>
<feature type="compositionally biased region" description="Polar residues" evidence="1">
    <location>
        <begin position="1"/>
        <end position="10"/>
    </location>
</feature>
<name>A0AB36R888_9HYPH</name>
<evidence type="ECO:0000256" key="1">
    <source>
        <dbReference type="SAM" id="MobiDB-lite"/>
    </source>
</evidence>
<sequence length="87" mass="9602">MGEDTPNNIFQFPGRKVGGDDGDGGDVSSVKPGAFIDQYGPSLFRPIADIDDASLSTMLYEFKQHRALADCLVDLMQNELDHRARTR</sequence>
<gene>
    <name evidence="2" type="ORF">CIT25_17985</name>
</gene>